<dbReference type="Gene3D" id="2.60.120.200">
    <property type="match status" value="1"/>
</dbReference>
<keyword evidence="1 2" id="KW-0732">Signal</keyword>
<evidence type="ECO:0000313" key="5">
    <source>
        <dbReference type="Proteomes" id="UP000198931"/>
    </source>
</evidence>
<organism evidence="4 5">
    <name type="scientific">Halpernia frigidisoli</name>
    <dbReference type="NCBI Taxonomy" id="1125876"/>
    <lineage>
        <taxon>Bacteria</taxon>
        <taxon>Pseudomonadati</taxon>
        <taxon>Bacteroidota</taxon>
        <taxon>Flavobacteriia</taxon>
        <taxon>Flavobacteriales</taxon>
        <taxon>Weeksellaceae</taxon>
        <taxon>Chryseobacterium group</taxon>
        <taxon>Halpernia</taxon>
    </lineage>
</organism>
<dbReference type="Proteomes" id="UP000198931">
    <property type="component" value="Unassembled WGS sequence"/>
</dbReference>
<accession>A0A1I3F7V0</accession>
<feature type="signal peptide" evidence="2">
    <location>
        <begin position="1"/>
        <end position="24"/>
    </location>
</feature>
<protein>
    <submittedName>
        <fullName evidence="4">Por secretion system C-terminal sorting domain-containing protein</fullName>
    </submittedName>
</protein>
<evidence type="ECO:0000313" key="4">
    <source>
        <dbReference type="EMBL" id="SFI07240.1"/>
    </source>
</evidence>
<dbReference type="AlphaFoldDB" id="A0A1I3F7V0"/>
<dbReference type="EMBL" id="FOQT01000002">
    <property type="protein sequence ID" value="SFI07240.1"/>
    <property type="molecule type" value="Genomic_DNA"/>
</dbReference>
<dbReference type="Pfam" id="PF18962">
    <property type="entry name" value="Por_Secre_tail"/>
    <property type="match status" value="1"/>
</dbReference>
<feature type="domain" description="Secretion system C-terminal sorting" evidence="3">
    <location>
        <begin position="194"/>
        <end position="245"/>
    </location>
</feature>
<dbReference type="RefSeq" id="WP_090079243.1">
    <property type="nucleotide sequence ID" value="NZ_FOQT01000002.1"/>
</dbReference>
<feature type="chain" id="PRO_5011515498" evidence="2">
    <location>
        <begin position="25"/>
        <end position="247"/>
    </location>
</feature>
<proteinExistence type="predicted"/>
<reference evidence="4 5" key="1">
    <citation type="submission" date="2016-10" db="EMBL/GenBank/DDBJ databases">
        <authorList>
            <person name="de Groot N.N."/>
        </authorList>
    </citation>
    <scope>NUCLEOTIDE SEQUENCE [LARGE SCALE GENOMIC DNA]</scope>
    <source>
        <strain evidence="4 5">DSM 26000</strain>
    </source>
</reference>
<dbReference type="OrthoDB" id="1465721at2"/>
<evidence type="ECO:0000259" key="3">
    <source>
        <dbReference type="Pfam" id="PF18962"/>
    </source>
</evidence>
<evidence type="ECO:0000256" key="1">
    <source>
        <dbReference type="ARBA" id="ARBA00022729"/>
    </source>
</evidence>
<evidence type="ECO:0000256" key="2">
    <source>
        <dbReference type="SAM" id="SignalP"/>
    </source>
</evidence>
<dbReference type="InterPro" id="IPR026444">
    <property type="entry name" value="Secre_tail"/>
</dbReference>
<gene>
    <name evidence="4" type="ORF">SAMN05443292_1203</name>
</gene>
<name>A0A1I3F7V0_9FLAO</name>
<dbReference type="NCBIfam" id="TIGR04183">
    <property type="entry name" value="Por_Secre_tail"/>
    <property type="match status" value="1"/>
</dbReference>
<dbReference type="STRING" id="1125876.SAMN05443292_1203"/>
<sequence length="247" mass="24834">MKKLYSLIAAIVFAGLVNSQIFNANFDDLAGTGGNDGAFSGNVGTSSLSTYTSAGWAFAASGGASKCVKSGSGGAAGSISTPALSSLSGSATLTFRAASFGTDNTTLTVSISGGGTLSSTTFTLTNGAFSSFTTDITGGTVNSKITFSSSAGGKRFFLDDVLISSATLAVGDLKSAKVSLVKNTSVKDAIQFGAKADVQIYNMNGQIVKSASVSENTILNVSSLNKGIYIVTGVVNGEKVSQKIIKD</sequence>
<keyword evidence="5" id="KW-1185">Reference proteome</keyword>